<organism evidence="7 8">
    <name type="scientific">Paraglaciecola algarum</name>
    <dbReference type="NCBI Taxonomy" id="3050085"/>
    <lineage>
        <taxon>Bacteria</taxon>
        <taxon>Pseudomonadati</taxon>
        <taxon>Pseudomonadota</taxon>
        <taxon>Gammaproteobacteria</taxon>
        <taxon>Alteromonadales</taxon>
        <taxon>Alteromonadaceae</taxon>
        <taxon>Paraglaciecola</taxon>
    </lineage>
</organism>
<name>A0ABS9D6I5_9ALTE</name>
<keyword evidence="2 4" id="KW-0560">Oxidoreductase</keyword>
<dbReference type="PANTHER" id="PTHR43761:SF1">
    <property type="entry name" value="D-ISOMER SPECIFIC 2-HYDROXYACID DEHYDROGENASE CATALYTIC DOMAIN-CONTAINING PROTEIN-RELATED"/>
    <property type="match status" value="1"/>
</dbReference>
<dbReference type="Pfam" id="PF02826">
    <property type="entry name" value="2-Hacid_dh_C"/>
    <property type="match status" value="1"/>
</dbReference>
<comment type="similarity">
    <text evidence="1 4">Belongs to the D-isomer specific 2-hydroxyacid dehydrogenase family.</text>
</comment>
<sequence>MQAVFLDQQTFNPNISLQAIEKQVDMLTCFAVTSADQVVERCKNADIIITNKVVLNADILKQLPKLQLICISATGTNNVDLKAAKKLGIVVCNVSGYSTPSVSQYVFAQMLEYYNQTSHHNHNTTQEKWQNSDTFCYHGNGFSELAGKTLGIVGYGNLGQAVAKIADAFGMQVLISERPNADTIRPGRSSLEQVLSHADVVSLHCPQTPETENLINSQTLAKMKPSAMLINTARGPVVNSQDLFVALQNKQIAYAVLDVLEVEPPPADHVLLQAISEKQSATPLDNLKITAHIAWGSIEAQQRLLNLIADNIAEFKSGGQLNRVEGV</sequence>
<dbReference type="InterPro" id="IPR050418">
    <property type="entry name" value="D-iso_2-hydroxyacid_DH_PdxB"/>
</dbReference>
<dbReference type="InterPro" id="IPR029753">
    <property type="entry name" value="D-isomer_DH_CS"/>
</dbReference>
<evidence type="ECO:0000313" key="8">
    <source>
        <dbReference type="Proteomes" id="UP001521137"/>
    </source>
</evidence>
<keyword evidence="8" id="KW-1185">Reference proteome</keyword>
<feature type="domain" description="D-isomer specific 2-hydroxyacid dehydrogenase NAD-binding" evidence="6">
    <location>
        <begin position="107"/>
        <end position="294"/>
    </location>
</feature>
<evidence type="ECO:0000256" key="1">
    <source>
        <dbReference type="ARBA" id="ARBA00005854"/>
    </source>
</evidence>
<feature type="domain" description="D-isomer specific 2-hydroxyacid dehydrogenase catalytic" evidence="5">
    <location>
        <begin position="17"/>
        <end position="322"/>
    </location>
</feature>
<dbReference type="PROSITE" id="PS00670">
    <property type="entry name" value="D_2_HYDROXYACID_DH_2"/>
    <property type="match status" value="1"/>
</dbReference>
<dbReference type="PROSITE" id="PS00671">
    <property type="entry name" value="D_2_HYDROXYACID_DH_3"/>
    <property type="match status" value="1"/>
</dbReference>
<dbReference type="InterPro" id="IPR006140">
    <property type="entry name" value="D-isomer_DH_NAD-bd"/>
</dbReference>
<dbReference type="Gene3D" id="3.40.50.720">
    <property type="entry name" value="NAD(P)-binding Rossmann-like Domain"/>
    <property type="match status" value="2"/>
</dbReference>
<dbReference type="InterPro" id="IPR006139">
    <property type="entry name" value="D-isomer_2_OHA_DH_cat_dom"/>
</dbReference>
<accession>A0ABS9D6I5</accession>
<dbReference type="EMBL" id="JAKGAS010000005">
    <property type="protein sequence ID" value="MCF2948553.1"/>
    <property type="molecule type" value="Genomic_DNA"/>
</dbReference>
<keyword evidence="3" id="KW-0520">NAD</keyword>
<comment type="caution">
    <text evidence="7">The sequence shown here is derived from an EMBL/GenBank/DDBJ whole genome shotgun (WGS) entry which is preliminary data.</text>
</comment>
<dbReference type="Pfam" id="PF00389">
    <property type="entry name" value="2-Hacid_dh"/>
    <property type="match status" value="1"/>
</dbReference>
<evidence type="ECO:0000259" key="6">
    <source>
        <dbReference type="Pfam" id="PF02826"/>
    </source>
</evidence>
<dbReference type="InterPro" id="IPR036291">
    <property type="entry name" value="NAD(P)-bd_dom_sf"/>
</dbReference>
<evidence type="ECO:0000259" key="5">
    <source>
        <dbReference type="Pfam" id="PF00389"/>
    </source>
</evidence>
<evidence type="ECO:0000256" key="3">
    <source>
        <dbReference type="ARBA" id="ARBA00023027"/>
    </source>
</evidence>
<dbReference type="SUPFAM" id="SSF51735">
    <property type="entry name" value="NAD(P)-binding Rossmann-fold domains"/>
    <property type="match status" value="1"/>
</dbReference>
<dbReference type="RefSeq" id="WP_235312427.1">
    <property type="nucleotide sequence ID" value="NZ_JAKGAS010000005.1"/>
</dbReference>
<evidence type="ECO:0000256" key="2">
    <source>
        <dbReference type="ARBA" id="ARBA00023002"/>
    </source>
</evidence>
<gene>
    <name evidence="7" type="ORF">L0668_10580</name>
</gene>
<dbReference type="CDD" id="cd12162">
    <property type="entry name" value="2-Hacid_dh_4"/>
    <property type="match status" value="1"/>
</dbReference>
<evidence type="ECO:0000313" key="7">
    <source>
        <dbReference type="EMBL" id="MCF2948553.1"/>
    </source>
</evidence>
<dbReference type="SUPFAM" id="SSF52283">
    <property type="entry name" value="Formate/glycerate dehydrogenase catalytic domain-like"/>
    <property type="match status" value="1"/>
</dbReference>
<proteinExistence type="inferred from homology"/>
<dbReference type="Proteomes" id="UP001521137">
    <property type="component" value="Unassembled WGS sequence"/>
</dbReference>
<protein>
    <submittedName>
        <fullName evidence="7">D-2-hydroxyacid dehydrogenase</fullName>
    </submittedName>
</protein>
<reference evidence="7 8" key="1">
    <citation type="submission" date="2022-01" db="EMBL/GenBank/DDBJ databases">
        <title>Paraglaciecola sp. G1-23.</title>
        <authorList>
            <person name="Jin M.S."/>
            <person name="Han D.M."/>
            <person name="Kim H.M."/>
            <person name="Jeon C.O."/>
        </authorList>
    </citation>
    <scope>NUCLEOTIDE SEQUENCE [LARGE SCALE GENOMIC DNA]</scope>
    <source>
        <strain evidence="7 8">G1-23</strain>
    </source>
</reference>
<dbReference type="PANTHER" id="PTHR43761">
    <property type="entry name" value="D-ISOMER SPECIFIC 2-HYDROXYACID DEHYDROGENASE FAMILY PROTEIN (AFU_ORTHOLOGUE AFUA_1G13630)"/>
    <property type="match status" value="1"/>
</dbReference>
<evidence type="ECO:0000256" key="4">
    <source>
        <dbReference type="RuleBase" id="RU003719"/>
    </source>
</evidence>